<sequence length="248" mass="29058">MYTIGELSKHTGVTVRTLDYYDEIRLIAPSSKTDGGHRLYSDDDVLKLERVLAMKYMGFSLKHIKNILEQSSTTWQEAIQGQLDMIRREQERLQTLEEALLGVSYSIDFEGEADWSVIFQIIQLYQQDSANILQPFNEYLNEDDIKKITDMNPAQMKEEDVREWMQVIRAIKQNLHLPPDSKEAWQLVERWTNQAEKMFGTDEQLLGDMWEALQHLTDDIAFYPMDQEVVHFIKQVFIAWENESGNDS</sequence>
<accession>A0ABW3ZU01</accession>
<keyword evidence="4" id="KW-1185">Reference proteome</keyword>
<keyword evidence="1" id="KW-0238">DNA-binding</keyword>
<dbReference type="CDD" id="cd01106">
    <property type="entry name" value="HTH_TipAL-Mta"/>
    <property type="match status" value="1"/>
</dbReference>
<evidence type="ECO:0000259" key="2">
    <source>
        <dbReference type="PROSITE" id="PS50937"/>
    </source>
</evidence>
<dbReference type="PROSITE" id="PS50937">
    <property type="entry name" value="HTH_MERR_2"/>
    <property type="match status" value="1"/>
</dbReference>
<dbReference type="InterPro" id="IPR000551">
    <property type="entry name" value="MerR-type_HTH_dom"/>
</dbReference>
<feature type="domain" description="HTH merR-type" evidence="2">
    <location>
        <begin position="1"/>
        <end position="70"/>
    </location>
</feature>
<protein>
    <submittedName>
        <fullName evidence="3">MerR family transcriptional regulator</fullName>
    </submittedName>
</protein>
<dbReference type="InterPro" id="IPR047057">
    <property type="entry name" value="MerR_fam"/>
</dbReference>
<dbReference type="PANTHER" id="PTHR30204">
    <property type="entry name" value="REDOX-CYCLING DRUG-SENSING TRANSCRIPTIONAL ACTIVATOR SOXR"/>
    <property type="match status" value="1"/>
</dbReference>
<dbReference type="PRINTS" id="PR00040">
    <property type="entry name" value="HTHMERR"/>
</dbReference>
<name>A0ABW3ZU01_9BACI</name>
<organism evidence="3 4">
    <name type="scientific">Lentibacillus salinarum</name>
    <dbReference type="NCBI Taxonomy" id="446820"/>
    <lineage>
        <taxon>Bacteria</taxon>
        <taxon>Bacillati</taxon>
        <taxon>Bacillota</taxon>
        <taxon>Bacilli</taxon>
        <taxon>Bacillales</taxon>
        <taxon>Bacillaceae</taxon>
        <taxon>Lentibacillus</taxon>
    </lineage>
</organism>
<evidence type="ECO:0000313" key="4">
    <source>
        <dbReference type="Proteomes" id="UP001597178"/>
    </source>
</evidence>
<dbReference type="Gene3D" id="1.10.1660.10">
    <property type="match status" value="1"/>
</dbReference>
<evidence type="ECO:0000313" key="3">
    <source>
        <dbReference type="EMBL" id="MFD1361557.1"/>
    </source>
</evidence>
<gene>
    <name evidence="3" type="ORF">ACFQ4A_07795</name>
</gene>
<comment type="caution">
    <text evidence="3">The sequence shown here is derived from an EMBL/GenBank/DDBJ whole genome shotgun (WGS) entry which is preliminary data.</text>
</comment>
<dbReference type="Pfam" id="PF13411">
    <property type="entry name" value="MerR_1"/>
    <property type="match status" value="1"/>
</dbReference>
<evidence type="ECO:0000256" key="1">
    <source>
        <dbReference type="ARBA" id="ARBA00023125"/>
    </source>
</evidence>
<proteinExistence type="predicted"/>
<reference evidence="4" key="1">
    <citation type="journal article" date="2019" name="Int. J. Syst. Evol. Microbiol.">
        <title>The Global Catalogue of Microorganisms (GCM) 10K type strain sequencing project: providing services to taxonomists for standard genome sequencing and annotation.</title>
        <authorList>
            <consortium name="The Broad Institute Genomics Platform"/>
            <consortium name="The Broad Institute Genome Sequencing Center for Infectious Disease"/>
            <person name="Wu L."/>
            <person name="Ma J."/>
        </authorList>
    </citation>
    <scope>NUCLEOTIDE SEQUENCE [LARGE SCALE GENOMIC DNA]</scope>
    <source>
        <strain evidence="4">CCUG 54822</strain>
    </source>
</reference>
<dbReference type="EMBL" id="JBHTNH010000015">
    <property type="protein sequence ID" value="MFD1361557.1"/>
    <property type="molecule type" value="Genomic_DNA"/>
</dbReference>
<dbReference type="PANTHER" id="PTHR30204:SF96">
    <property type="entry name" value="CHROMOSOME-ANCHORING PROTEIN RACA"/>
    <property type="match status" value="1"/>
</dbReference>
<dbReference type="SUPFAM" id="SSF46955">
    <property type="entry name" value="Putative DNA-binding domain"/>
    <property type="match status" value="1"/>
</dbReference>
<dbReference type="Proteomes" id="UP001597178">
    <property type="component" value="Unassembled WGS sequence"/>
</dbReference>
<dbReference type="RefSeq" id="WP_382399236.1">
    <property type="nucleotide sequence ID" value="NZ_JBHTNH010000015.1"/>
</dbReference>
<dbReference type="SMART" id="SM00422">
    <property type="entry name" value="HTH_MERR"/>
    <property type="match status" value="1"/>
</dbReference>
<dbReference type="InterPro" id="IPR009061">
    <property type="entry name" value="DNA-bd_dom_put_sf"/>
</dbReference>